<dbReference type="GO" id="GO:0005524">
    <property type="term" value="F:ATP binding"/>
    <property type="evidence" value="ECO:0007669"/>
    <property type="project" value="InterPro"/>
</dbReference>
<dbReference type="PANTHER" id="PTHR44329">
    <property type="entry name" value="SERINE/THREONINE-PROTEIN KINASE TNNI3K-RELATED"/>
    <property type="match status" value="1"/>
</dbReference>
<dbReference type="STRING" id="743788.S8DTU6"/>
<dbReference type="PROSITE" id="PS50011">
    <property type="entry name" value="PROTEIN_KINASE_DOM"/>
    <property type="match status" value="1"/>
</dbReference>
<dbReference type="InterPro" id="IPR051681">
    <property type="entry name" value="Ser/Thr_Kinases-Pseudokinases"/>
</dbReference>
<dbReference type="GO" id="GO:0004674">
    <property type="term" value="F:protein serine/threonine kinase activity"/>
    <property type="evidence" value="ECO:0007669"/>
    <property type="project" value="TreeGrafter"/>
</dbReference>
<evidence type="ECO:0000313" key="3">
    <source>
        <dbReference type="EMBL" id="EPS94648.1"/>
    </source>
</evidence>
<dbReference type="AlphaFoldDB" id="S8DTU6"/>
<dbReference type="SMART" id="SM00220">
    <property type="entry name" value="S_TKc"/>
    <property type="match status" value="1"/>
</dbReference>
<keyword evidence="4" id="KW-1185">Reference proteome</keyword>
<gene>
    <name evidence="3" type="ORF">FOMPIDRAFT_1054871</name>
</gene>
<dbReference type="InterPro" id="IPR011009">
    <property type="entry name" value="Kinase-like_dom_sf"/>
</dbReference>
<evidence type="ECO:0000313" key="4">
    <source>
        <dbReference type="Proteomes" id="UP000015241"/>
    </source>
</evidence>
<dbReference type="OrthoDB" id="2791079at2759"/>
<accession>S8DTU6</accession>
<organism evidence="3 4">
    <name type="scientific">Fomitopsis schrenkii</name>
    <name type="common">Brown rot fungus</name>
    <dbReference type="NCBI Taxonomy" id="2126942"/>
    <lineage>
        <taxon>Eukaryota</taxon>
        <taxon>Fungi</taxon>
        <taxon>Dikarya</taxon>
        <taxon>Basidiomycota</taxon>
        <taxon>Agaricomycotina</taxon>
        <taxon>Agaricomycetes</taxon>
        <taxon>Polyporales</taxon>
        <taxon>Fomitopsis</taxon>
    </lineage>
</organism>
<dbReference type="eggNOG" id="KOG0192">
    <property type="taxonomic scope" value="Eukaryota"/>
</dbReference>
<reference evidence="3 4" key="1">
    <citation type="journal article" date="2012" name="Science">
        <title>The Paleozoic origin of enzymatic lignin decomposition reconstructed from 31 fungal genomes.</title>
        <authorList>
            <person name="Floudas D."/>
            <person name="Binder M."/>
            <person name="Riley R."/>
            <person name="Barry K."/>
            <person name="Blanchette R.A."/>
            <person name="Henrissat B."/>
            <person name="Martinez A.T."/>
            <person name="Otillar R."/>
            <person name="Spatafora J.W."/>
            <person name="Yadav J.S."/>
            <person name="Aerts A."/>
            <person name="Benoit I."/>
            <person name="Boyd A."/>
            <person name="Carlson A."/>
            <person name="Copeland A."/>
            <person name="Coutinho P.M."/>
            <person name="de Vries R.P."/>
            <person name="Ferreira P."/>
            <person name="Findley K."/>
            <person name="Foster B."/>
            <person name="Gaskell J."/>
            <person name="Glotzer D."/>
            <person name="Gorecki P."/>
            <person name="Heitman J."/>
            <person name="Hesse C."/>
            <person name="Hori C."/>
            <person name="Igarashi K."/>
            <person name="Jurgens J.A."/>
            <person name="Kallen N."/>
            <person name="Kersten P."/>
            <person name="Kohler A."/>
            <person name="Kuees U."/>
            <person name="Kumar T.K.A."/>
            <person name="Kuo A."/>
            <person name="LaButti K."/>
            <person name="Larrondo L.F."/>
            <person name="Lindquist E."/>
            <person name="Ling A."/>
            <person name="Lombard V."/>
            <person name="Lucas S."/>
            <person name="Lundell T."/>
            <person name="Martin R."/>
            <person name="McLaughlin D.J."/>
            <person name="Morgenstern I."/>
            <person name="Morin E."/>
            <person name="Murat C."/>
            <person name="Nagy L.G."/>
            <person name="Nolan M."/>
            <person name="Ohm R.A."/>
            <person name="Patyshakuliyeva A."/>
            <person name="Rokas A."/>
            <person name="Ruiz-Duenas F.J."/>
            <person name="Sabat G."/>
            <person name="Salamov A."/>
            <person name="Samejima M."/>
            <person name="Schmutz J."/>
            <person name="Slot J.C."/>
            <person name="St John F."/>
            <person name="Stenlid J."/>
            <person name="Sun H."/>
            <person name="Sun S."/>
            <person name="Syed K."/>
            <person name="Tsang A."/>
            <person name="Wiebenga A."/>
            <person name="Young D."/>
            <person name="Pisabarro A."/>
            <person name="Eastwood D.C."/>
            <person name="Martin F."/>
            <person name="Cullen D."/>
            <person name="Grigoriev I.V."/>
            <person name="Hibbett D.S."/>
        </authorList>
    </citation>
    <scope>NUCLEOTIDE SEQUENCE</scope>
    <source>
        <strain evidence="4">FP-58527</strain>
    </source>
</reference>
<dbReference type="InterPro" id="IPR000719">
    <property type="entry name" value="Prot_kinase_dom"/>
</dbReference>
<proteinExistence type="predicted"/>
<dbReference type="Gene3D" id="1.10.510.10">
    <property type="entry name" value="Transferase(Phosphotransferase) domain 1"/>
    <property type="match status" value="1"/>
</dbReference>
<dbReference type="PROSITE" id="PS00108">
    <property type="entry name" value="PROTEIN_KINASE_ST"/>
    <property type="match status" value="1"/>
</dbReference>
<feature type="domain" description="Protein kinase" evidence="2">
    <location>
        <begin position="119"/>
        <end position="405"/>
    </location>
</feature>
<evidence type="ECO:0000256" key="1">
    <source>
        <dbReference type="SAM" id="MobiDB-lite"/>
    </source>
</evidence>
<dbReference type="EMBL" id="KE504226">
    <property type="protein sequence ID" value="EPS94648.1"/>
    <property type="molecule type" value="Genomic_DNA"/>
</dbReference>
<protein>
    <recommendedName>
        <fullName evidence="2">Protein kinase domain-containing protein</fullName>
    </recommendedName>
</protein>
<evidence type="ECO:0000259" key="2">
    <source>
        <dbReference type="PROSITE" id="PS50011"/>
    </source>
</evidence>
<dbReference type="HOGENOM" id="CLU_000288_7_18_1"/>
<dbReference type="SUPFAM" id="SSF56112">
    <property type="entry name" value="Protein kinase-like (PK-like)"/>
    <property type="match status" value="1"/>
</dbReference>
<sequence>MRVPSDEESPAGSGSDTVATPTPADSMPEAGLDLPAFSLLATFGPRDESTLQIANNETREGYLRACTLVETLAEWLDDNQFVPITIDPMRRTFRLLLRYCQDYSIIPGRYLIPSGSLSKARVPVMVLGDLEALHRGQYACPEGGFVDVALKVLRTTLRTYPMASESERIRERICQEIILWRRLSHHARITRMIGVEERPNEVWIVSKWMGNGALSEYLDQHLKDASLNRLQLLVDVCEGLQHLHSQGVAHGDLKCGNIVIDEEGRANLYDFGSAILVYKLESINATTRFDCRGTILCMAPEVLDPEENGLQYSHASFEADIYALAMVMWQAFSEDGKVPWHGFSAAQIVTKVAHKGVRPRRHSGGVSVEWGLTDDMWSLIEHCWHQDLRQRPPVREVLERLKIALAAFNGGQ</sequence>
<name>S8DTU6_FOMSC</name>
<feature type="region of interest" description="Disordered" evidence="1">
    <location>
        <begin position="1"/>
        <end position="27"/>
    </location>
</feature>
<dbReference type="InParanoid" id="S8DTU6"/>
<dbReference type="InterPro" id="IPR008271">
    <property type="entry name" value="Ser/Thr_kinase_AS"/>
</dbReference>
<dbReference type="Proteomes" id="UP000015241">
    <property type="component" value="Unassembled WGS sequence"/>
</dbReference>
<dbReference type="InterPro" id="IPR001245">
    <property type="entry name" value="Ser-Thr/Tyr_kinase_cat_dom"/>
</dbReference>
<dbReference type="Pfam" id="PF07714">
    <property type="entry name" value="PK_Tyr_Ser-Thr"/>
    <property type="match status" value="1"/>
</dbReference>